<feature type="region of interest" description="Disordered" evidence="3">
    <location>
        <begin position="60"/>
        <end position="103"/>
    </location>
</feature>
<organism evidence="4 5">
    <name type="scientific">Actinidia rufa</name>
    <dbReference type="NCBI Taxonomy" id="165716"/>
    <lineage>
        <taxon>Eukaryota</taxon>
        <taxon>Viridiplantae</taxon>
        <taxon>Streptophyta</taxon>
        <taxon>Embryophyta</taxon>
        <taxon>Tracheophyta</taxon>
        <taxon>Spermatophyta</taxon>
        <taxon>Magnoliopsida</taxon>
        <taxon>eudicotyledons</taxon>
        <taxon>Gunneridae</taxon>
        <taxon>Pentapetalae</taxon>
        <taxon>asterids</taxon>
        <taxon>Ericales</taxon>
        <taxon>Actinidiaceae</taxon>
        <taxon>Actinidia</taxon>
    </lineage>
</organism>
<dbReference type="Proteomes" id="UP000585474">
    <property type="component" value="Unassembled WGS sequence"/>
</dbReference>
<dbReference type="GO" id="GO:0140662">
    <property type="term" value="F:ATP-dependent protein folding chaperone"/>
    <property type="evidence" value="ECO:0007669"/>
    <property type="project" value="InterPro"/>
</dbReference>
<dbReference type="GO" id="GO:0016887">
    <property type="term" value="F:ATP hydrolysis activity"/>
    <property type="evidence" value="ECO:0007669"/>
    <property type="project" value="InterPro"/>
</dbReference>
<name>A0A7J0FAW2_9ERIC</name>
<dbReference type="GO" id="GO:0005524">
    <property type="term" value="F:ATP binding"/>
    <property type="evidence" value="ECO:0007669"/>
    <property type="project" value="InterPro"/>
</dbReference>
<comment type="similarity">
    <text evidence="1">Belongs to the heat shock protein 90 family.</text>
</comment>
<evidence type="ECO:0000256" key="3">
    <source>
        <dbReference type="SAM" id="MobiDB-lite"/>
    </source>
</evidence>
<dbReference type="AlphaFoldDB" id="A0A7J0FAW2"/>
<dbReference type="InterPro" id="IPR001404">
    <property type="entry name" value="Hsp90_fam"/>
</dbReference>
<evidence type="ECO:0000313" key="4">
    <source>
        <dbReference type="EMBL" id="GFY95795.1"/>
    </source>
</evidence>
<evidence type="ECO:0000313" key="5">
    <source>
        <dbReference type="Proteomes" id="UP000585474"/>
    </source>
</evidence>
<reference evidence="4 5" key="1">
    <citation type="submission" date="2019-07" db="EMBL/GenBank/DDBJ databases">
        <title>De Novo Assembly of kiwifruit Actinidia rufa.</title>
        <authorList>
            <person name="Sugita-Konishi S."/>
            <person name="Sato K."/>
            <person name="Mori E."/>
            <person name="Abe Y."/>
            <person name="Kisaki G."/>
            <person name="Hamano K."/>
            <person name="Suezawa K."/>
            <person name="Otani M."/>
            <person name="Fukuda T."/>
            <person name="Manabe T."/>
            <person name="Gomi K."/>
            <person name="Tabuchi M."/>
            <person name="Akimitsu K."/>
            <person name="Kataoka I."/>
        </authorList>
    </citation>
    <scope>NUCLEOTIDE SEQUENCE [LARGE SCALE GENOMIC DNA]</scope>
    <source>
        <strain evidence="5">cv. Fuchu</strain>
    </source>
</reference>
<evidence type="ECO:0000256" key="2">
    <source>
        <dbReference type="ARBA" id="ARBA00023186"/>
    </source>
</evidence>
<sequence>MINDDFFCIVFQDASIKQTAQLMYPTALMESEFILSDPKDFAPCIYSLVKTSLKINPDAAVEEEEDAEEADIKLETKEAASSSKSEEDEYTEPSSVKDELKIF</sequence>
<dbReference type="OrthoDB" id="1744115at2759"/>
<dbReference type="Pfam" id="PF00183">
    <property type="entry name" value="HSP90"/>
    <property type="match status" value="1"/>
</dbReference>
<accession>A0A7J0FAW2</accession>
<dbReference type="GO" id="GO:0051082">
    <property type="term" value="F:unfolded protein binding"/>
    <property type="evidence" value="ECO:0007669"/>
    <property type="project" value="InterPro"/>
</dbReference>
<protein>
    <submittedName>
        <fullName evidence="4">Chaperone protein htpG family protein</fullName>
    </submittedName>
</protein>
<evidence type="ECO:0000256" key="1">
    <source>
        <dbReference type="ARBA" id="ARBA00008239"/>
    </source>
</evidence>
<keyword evidence="2" id="KW-0143">Chaperone</keyword>
<keyword evidence="5" id="KW-1185">Reference proteome</keyword>
<dbReference type="EMBL" id="BJWL01000011">
    <property type="protein sequence ID" value="GFY95795.1"/>
    <property type="molecule type" value="Genomic_DNA"/>
</dbReference>
<gene>
    <name evidence="4" type="ORF">Acr_11g0001010</name>
</gene>
<dbReference type="Gene3D" id="1.20.120.790">
    <property type="entry name" value="Heat shock protein 90, C-terminal domain"/>
    <property type="match status" value="1"/>
</dbReference>
<comment type="caution">
    <text evidence="4">The sequence shown here is derived from an EMBL/GenBank/DDBJ whole genome shotgun (WGS) entry which is preliminary data.</text>
</comment>
<dbReference type="InterPro" id="IPR037196">
    <property type="entry name" value="HSP90_C"/>
</dbReference>
<feature type="compositionally biased region" description="Acidic residues" evidence="3">
    <location>
        <begin position="60"/>
        <end position="69"/>
    </location>
</feature>
<proteinExistence type="inferred from homology"/>